<dbReference type="Proteomes" id="UP000433471">
    <property type="component" value="Segment"/>
</dbReference>
<name>A0A6B9J5A0_9CAUD</name>
<sequence length="256" mass="30071">MITINIEQPGLNAKVSDTVRDFRNTLNTDCFRNQTKEQYEKILLLKEQVQEWSTDPVQFYNELPEYNEYAVQLKEIINDFLVDCKTVKDSISVITKVSKMVNSYCQRIVNQYGIYFGTEYIIKVLDRLLSLRQGIEEFCSNISKAEFYEDSKRYRTSAISFSYDTVKLTAGLCHVFDERLSGNDREIADILISLFCTEKGYHRVFPVTLSTRWTSGSFEWNKNHIKWGRTPYGEARWNFVKELRDYIVEKAESKNV</sequence>
<gene>
    <name evidence="1" type="ORF">Kuja_1290</name>
</gene>
<organism evidence="1 2">
    <name type="scientific">Vibrio phage vB_VchM_Kuja</name>
    <dbReference type="NCBI Taxonomy" id="2686437"/>
    <lineage>
        <taxon>Viruses</taxon>
        <taxon>Duplodnaviria</taxon>
        <taxon>Heunggongvirae</taxon>
        <taxon>Uroviricota</taxon>
        <taxon>Caudoviricetes</taxon>
        <taxon>Pantevenvirales</taxon>
        <taxon>Ackermannviridae</taxon>
        <taxon>Kujavirus</taxon>
        <taxon>Kujavirus kuja</taxon>
    </lineage>
</organism>
<protein>
    <submittedName>
        <fullName evidence="1">Uncharacterized protein</fullName>
    </submittedName>
</protein>
<evidence type="ECO:0000313" key="2">
    <source>
        <dbReference type="Proteomes" id="UP000433471"/>
    </source>
</evidence>
<keyword evidence="2" id="KW-1185">Reference proteome</keyword>
<evidence type="ECO:0000313" key="1">
    <source>
        <dbReference type="EMBL" id="QGZ16120.1"/>
    </source>
</evidence>
<reference evidence="1 2" key="1">
    <citation type="submission" date="2019-11" db="EMBL/GenBank/DDBJ databases">
        <title>Characterization of a novel member of the family Ackermannviridae.</title>
        <authorList>
            <person name="Maina A.N."/>
            <person name="Mwaura F.B."/>
            <person name="Jumba M."/>
        </authorList>
    </citation>
    <scope>NUCLEOTIDE SEQUENCE [LARGE SCALE GENOMIC DNA]</scope>
</reference>
<dbReference type="EMBL" id="MN718199">
    <property type="protein sequence ID" value="QGZ16120.1"/>
    <property type="molecule type" value="Genomic_DNA"/>
</dbReference>
<accession>A0A6B9J5A0</accession>
<proteinExistence type="predicted"/>